<proteinExistence type="predicted"/>
<name>A0A432MK20_9BACT</name>
<organism evidence="2 3">
    <name type="scientific">Tautonia sociabilis</name>
    <dbReference type="NCBI Taxonomy" id="2080755"/>
    <lineage>
        <taxon>Bacteria</taxon>
        <taxon>Pseudomonadati</taxon>
        <taxon>Planctomycetota</taxon>
        <taxon>Planctomycetia</taxon>
        <taxon>Isosphaerales</taxon>
        <taxon>Isosphaeraceae</taxon>
        <taxon>Tautonia</taxon>
    </lineage>
</organism>
<reference evidence="2 3" key="1">
    <citation type="submission" date="2018-12" db="EMBL/GenBank/DDBJ databases">
        <authorList>
            <person name="Toschakov S.V."/>
        </authorList>
    </citation>
    <scope>NUCLEOTIDE SEQUENCE [LARGE SCALE GENOMIC DNA]</scope>
    <source>
        <strain evidence="2 3">GM2012</strain>
    </source>
</reference>
<dbReference type="EMBL" id="RYZH01000020">
    <property type="protein sequence ID" value="RUL87547.1"/>
    <property type="molecule type" value="Genomic_DNA"/>
</dbReference>
<dbReference type="OrthoDB" id="239224at2"/>
<reference evidence="2 3" key="2">
    <citation type="submission" date="2019-01" db="EMBL/GenBank/DDBJ databases">
        <title>Tautonia sociabilis, a novel thermotolerant planctomycete of Isosphaeraceae family, isolated from a 4000 m deep subterranean habitat.</title>
        <authorList>
            <person name="Kovaleva O.L."/>
            <person name="Elcheninov A.G."/>
            <person name="Van Heerden E."/>
            <person name="Toshchakov S.V."/>
            <person name="Novikov A."/>
            <person name="Bonch-Osmolovskaya E.A."/>
            <person name="Kublanov I.V."/>
        </authorList>
    </citation>
    <scope>NUCLEOTIDE SEQUENCE [LARGE SCALE GENOMIC DNA]</scope>
    <source>
        <strain evidence="2 3">GM2012</strain>
    </source>
</reference>
<comment type="caution">
    <text evidence="2">The sequence shown here is derived from an EMBL/GenBank/DDBJ whole genome shotgun (WGS) entry which is preliminary data.</text>
</comment>
<gene>
    <name evidence="2" type="ORF">TsocGM_11980</name>
</gene>
<feature type="transmembrane region" description="Helical" evidence="1">
    <location>
        <begin position="12"/>
        <end position="30"/>
    </location>
</feature>
<keyword evidence="3" id="KW-1185">Reference proteome</keyword>
<evidence type="ECO:0008006" key="4">
    <source>
        <dbReference type="Google" id="ProtNLM"/>
    </source>
</evidence>
<keyword evidence="1" id="KW-0812">Transmembrane</keyword>
<keyword evidence="1" id="KW-0472">Membrane</keyword>
<dbReference type="AlphaFoldDB" id="A0A432MK20"/>
<protein>
    <recommendedName>
        <fullName evidence="4">IRE (Iron responsive element)</fullName>
    </recommendedName>
</protein>
<dbReference type="Proteomes" id="UP000280296">
    <property type="component" value="Unassembled WGS sequence"/>
</dbReference>
<keyword evidence="1" id="KW-1133">Transmembrane helix</keyword>
<evidence type="ECO:0000313" key="2">
    <source>
        <dbReference type="EMBL" id="RUL87547.1"/>
    </source>
</evidence>
<evidence type="ECO:0000256" key="1">
    <source>
        <dbReference type="SAM" id="Phobius"/>
    </source>
</evidence>
<dbReference type="RefSeq" id="WP_126725605.1">
    <property type="nucleotide sequence ID" value="NZ_RYZH01000020.1"/>
</dbReference>
<sequence>MNTLSIRSKQILYALLIVGIFALMIPYGQWLQREKQAKDLGEATIGQVDAGSFMLKLAMIGGARGVVANALWMQAQDLQRRQEWDLLKTKVDFITKLQPHFLSIWTFQGWNLAYNVSVEWDDPADKYTWIKNGINFLREGVENNPRSPDLVWDTAWTYYHKIGFADEAIILRQLFHEDQDEEFRTDPIDNRVYDDNFKVSRGWFEMAVDRADEFSRVATELEAPVEYVDPVENRKGRPGDLAFRTMPAHAQTRYAAALEKRSKVNVPAQFGEKARSEWGLAEQEWLKFGEYEFRSPNALRIQGELVAQPIVIGDILRPEVITNLKTDTQYWAQLLSEYEGKDIREVTLEEAERLTENKMAWTNRWADQNNFRYWIERCRAEMEPDGVRARQLFYEGYLAYLNADFPKAADLYQEGLDLWKTVLDRYPTYRDDDLNRKDTGQTVLRYREALLQAGRELPEDMPFADMMAEAELDPTLDPFDALDMLGPIGEADDSGSE</sequence>
<evidence type="ECO:0000313" key="3">
    <source>
        <dbReference type="Proteomes" id="UP000280296"/>
    </source>
</evidence>
<accession>A0A432MK20</accession>